<dbReference type="RefSeq" id="WP_183910468.1">
    <property type="nucleotide sequence ID" value="NZ_JACHXZ010000003.1"/>
</dbReference>
<evidence type="ECO:0000313" key="2">
    <source>
        <dbReference type="EMBL" id="MBB3168962.1"/>
    </source>
</evidence>
<feature type="compositionally biased region" description="Basic and acidic residues" evidence="1">
    <location>
        <begin position="237"/>
        <end position="249"/>
    </location>
</feature>
<protein>
    <submittedName>
        <fullName evidence="2">Uncharacterized protein</fullName>
    </submittedName>
</protein>
<dbReference type="Proteomes" id="UP000559987">
    <property type="component" value="Unassembled WGS sequence"/>
</dbReference>
<dbReference type="EMBL" id="JACHXZ010000003">
    <property type="protein sequence ID" value="MBB3168962.1"/>
    <property type="molecule type" value="Genomic_DNA"/>
</dbReference>
<evidence type="ECO:0000256" key="1">
    <source>
        <dbReference type="SAM" id="MobiDB-lite"/>
    </source>
</evidence>
<feature type="compositionally biased region" description="Basic and acidic residues" evidence="1">
    <location>
        <begin position="81"/>
        <end position="95"/>
    </location>
</feature>
<dbReference type="AlphaFoldDB" id="A0A839UM79"/>
<organism evidence="2 3">
    <name type="scientific">Simiduia aestuariiviva</name>
    <dbReference type="NCBI Taxonomy" id="1510459"/>
    <lineage>
        <taxon>Bacteria</taxon>
        <taxon>Pseudomonadati</taxon>
        <taxon>Pseudomonadota</taxon>
        <taxon>Gammaproteobacteria</taxon>
        <taxon>Cellvibrionales</taxon>
        <taxon>Cellvibrionaceae</taxon>
        <taxon>Simiduia</taxon>
    </lineage>
</organism>
<sequence length="326" mass="35063">MAGPDQPKTKAELLRELQSIQSLLDEQDSDDLPDLDDEDIPILDEFIEPDDDHSHPLAADDEKDETLDALNAAYAALTGDIDAHSALEKDNHNEEATEPPQKSLHPQETTASADAPSDAQQAIEAPAHALLNAEPSADEPEDRDHPGAHEDQLGRHGSVAPHSDPAAPAPLPGQQSLFDGPAKPSHHSSISPRPAQVTKASGENPFLPQHIRERLRGNQPLPKGEFIQPATPPAHLDLSDLPKPEDAKPDVSTAEVATEVDIPETPAEPEASPATTDPEPAAQPALSNDEVMQLVDELLAEHLPKIEQQLREQLIAKLTQQASTEH</sequence>
<keyword evidence="3" id="KW-1185">Reference proteome</keyword>
<comment type="caution">
    <text evidence="2">The sequence shown here is derived from an EMBL/GenBank/DDBJ whole genome shotgun (WGS) entry which is preliminary data.</text>
</comment>
<evidence type="ECO:0000313" key="3">
    <source>
        <dbReference type="Proteomes" id="UP000559987"/>
    </source>
</evidence>
<name>A0A839UM79_9GAMM</name>
<feature type="compositionally biased region" description="Low complexity" evidence="1">
    <location>
        <begin position="109"/>
        <end position="122"/>
    </location>
</feature>
<reference evidence="2 3" key="1">
    <citation type="submission" date="2020-08" db="EMBL/GenBank/DDBJ databases">
        <title>Genomic Encyclopedia of Type Strains, Phase III (KMG-III): the genomes of soil and plant-associated and newly described type strains.</title>
        <authorList>
            <person name="Whitman W."/>
        </authorList>
    </citation>
    <scope>NUCLEOTIDE SEQUENCE [LARGE SCALE GENOMIC DNA]</scope>
    <source>
        <strain evidence="2 3">CECT 8571</strain>
    </source>
</reference>
<feature type="compositionally biased region" description="Basic and acidic residues" evidence="1">
    <location>
        <begin position="142"/>
        <end position="154"/>
    </location>
</feature>
<feature type="region of interest" description="Disordered" evidence="1">
    <location>
        <begin position="81"/>
        <end position="288"/>
    </location>
</feature>
<proteinExistence type="predicted"/>
<feature type="compositionally biased region" description="Low complexity" evidence="1">
    <location>
        <begin position="263"/>
        <end position="282"/>
    </location>
</feature>
<gene>
    <name evidence="2" type="ORF">FHS30_002170</name>
</gene>
<accession>A0A839UM79</accession>